<sequence>MPTHARPENFTTAVPGGSAAASMFGGNPVFAGRLPAPTKFINAAKDGVTLESLAD</sequence>
<evidence type="ECO:0000313" key="1">
    <source>
        <dbReference type="EMBL" id="TWT75381.1"/>
    </source>
</evidence>
<evidence type="ECO:0000313" key="2">
    <source>
        <dbReference type="Proteomes" id="UP000318053"/>
    </source>
</evidence>
<gene>
    <name evidence="1" type="ORF">CA85_06720</name>
</gene>
<protein>
    <submittedName>
        <fullName evidence="1">Uncharacterized protein</fullName>
    </submittedName>
</protein>
<dbReference type="EMBL" id="SJPK01000001">
    <property type="protein sequence ID" value="TWT75381.1"/>
    <property type="molecule type" value="Genomic_DNA"/>
</dbReference>
<dbReference type="RefSeq" id="WP_186774710.1">
    <property type="nucleotide sequence ID" value="NZ_SJPK01000001.1"/>
</dbReference>
<dbReference type="Proteomes" id="UP000318053">
    <property type="component" value="Unassembled WGS sequence"/>
</dbReference>
<keyword evidence="2" id="KW-1185">Reference proteome</keyword>
<accession>A0A5C5YKK0</accession>
<dbReference type="AlphaFoldDB" id="A0A5C5YKK0"/>
<proteinExistence type="predicted"/>
<comment type="caution">
    <text evidence="1">The sequence shown here is derived from an EMBL/GenBank/DDBJ whole genome shotgun (WGS) entry which is preliminary data.</text>
</comment>
<reference evidence="1 2" key="1">
    <citation type="submission" date="2019-02" db="EMBL/GenBank/DDBJ databases">
        <title>Deep-cultivation of Planctomycetes and their phenomic and genomic characterization uncovers novel biology.</title>
        <authorList>
            <person name="Wiegand S."/>
            <person name="Jogler M."/>
            <person name="Boedeker C."/>
            <person name="Pinto D."/>
            <person name="Vollmers J."/>
            <person name="Rivas-Marin E."/>
            <person name="Kohn T."/>
            <person name="Peeters S.H."/>
            <person name="Heuer A."/>
            <person name="Rast P."/>
            <person name="Oberbeckmann S."/>
            <person name="Bunk B."/>
            <person name="Jeske O."/>
            <person name="Meyerdierks A."/>
            <person name="Storesund J.E."/>
            <person name="Kallscheuer N."/>
            <person name="Luecker S."/>
            <person name="Lage O.M."/>
            <person name="Pohl T."/>
            <person name="Merkel B.J."/>
            <person name="Hornburger P."/>
            <person name="Mueller R.-W."/>
            <person name="Bruemmer F."/>
            <person name="Labrenz M."/>
            <person name="Spormann A.M."/>
            <person name="Op Den Camp H."/>
            <person name="Overmann J."/>
            <person name="Amann R."/>
            <person name="Jetten M.S.M."/>
            <person name="Mascher T."/>
            <person name="Medema M.H."/>
            <person name="Devos D.P."/>
            <person name="Kaster A.-K."/>
            <person name="Ovreas L."/>
            <person name="Rohde M."/>
            <person name="Galperin M.Y."/>
            <person name="Jogler C."/>
        </authorList>
    </citation>
    <scope>NUCLEOTIDE SEQUENCE [LARGE SCALE GENOMIC DNA]</scope>
    <source>
        <strain evidence="1 2">CA85</strain>
    </source>
</reference>
<name>A0A5C5YKK0_9BACT</name>
<organism evidence="1 2">
    <name type="scientific">Allorhodopirellula solitaria</name>
    <dbReference type="NCBI Taxonomy" id="2527987"/>
    <lineage>
        <taxon>Bacteria</taxon>
        <taxon>Pseudomonadati</taxon>
        <taxon>Planctomycetota</taxon>
        <taxon>Planctomycetia</taxon>
        <taxon>Pirellulales</taxon>
        <taxon>Pirellulaceae</taxon>
        <taxon>Allorhodopirellula</taxon>
    </lineage>
</organism>